<dbReference type="EMBL" id="JBHFFA010000003">
    <property type="protein sequence ID" value="KAL2633003.1"/>
    <property type="molecule type" value="Genomic_DNA"/>
</dbReference>
<feature type="region of interest" description="Disordered" evidence="1">
    <location>
        <begin position="485"/>
        <end position="530"/>
    </location>
</feature>
<sequence length="1207" mass="132672">MKKATAGIIAAAHAKPVHQVARNGTRKFKSAQELFQELNDPTTCQEAFAAVSTLVTNGGTGPERENFLFHAVKFIASRPSLFSNEQFSSLANQAMLNEIFSEEQKELFSEMIKTRLRVRRKGAKARVEVEDGGRIPSSMLFQQLKDPKTCQAAYEIVLKLVTNGVSSKVDLFNAVQVIATKPELFSDEQISIIAGHALKKKIFSENQRKLFFEMKKKSPAPLRTTGSATGSVPALGKVRASAGNEATVHRVATHPISVDQAATFCDRSISALFQQLNDPAVCQNAYKMALKLLTDGGSVPGSRDDIFNAVTIIASKPELFSNEQVSFIAGRALLNETFSTDQKKLLSLMKNQSLERIKGNGGEIEVNLRAVKDATINMGANHWKPIDQAEDALGRSNSALFEKLKDPSTCQEAYGIVLELVANEEPVPGLVNAVLIIASKPQLFSNGQLSAIASRIMQNKTWSDKKKNLISKMVTERHRCMGVTSPSIPKLDVSSGARKEVEDLGEPNTCREADSAELSKTLTEQQKKPFSETKKEGLGLIMINFPLTAHVQSELKSSVVKEVTVDKASTQLKPIDQGKDASGKSNSSLFQKLKDPNTRQEAYQIFLKLAMNGKPVPGNNADLFNALKFVVRQHLCSDFQFCSFANRIMQNKTLSKKQNEVISAMVAERYYRMGLSGPPAPKWKKATVNREAACSKPVEQDEDACTELNSDLVQDLEEPNTCQEAGKIVLKLVRSEDEQLSIVADGTLVSKQLMEKQKLWDRSYSTLLEKLENPNTCQEAYETLLKLVTNGGVAPDVWEAIQVISRRPQLFSYEQFSIITNCILQNKTYSGKQKKKVSFIVKMTRRQLGLTGSNKKATWFKPADQDDGAFSESISALFQEPKEQNACQQADSTVLSNKFKTPFSETVKKVPVPATTSSPLSAQSEVNSTAVEEAVVETGSTGIPSLPNYQAEYACSTSSSALLERQKEPDFCQQAGTAILSKTSPEKENKLCSLVVAGRTPATNNVPLSSLFEVKSAIVNEATEHMVKNSLPFDQAEDAFSTSNSSLLQKLKEPTTCQEAFNTVIELLANARSVHEVTIDLLDALEVIASNSKLYTDDQISTLAGSALLSKMFSKKQKTWISELMAKTLAEMSITEASSELEAQSSSILEVRTDKTATYHLTQLPVKSSSHRNAVTERNCNAGYRFGLARWWEAVAKFCFMCGRTDS</sequence>
<evidence type="ECO:0000313" key="3">
    <source>
        <dbReference type="Proteomes" id="UP001605036"/>
    </source>
</evidence>
<proteinExistence type="predicted"/>
<name>A0ABD1YQF4_9MARC</name>
<accession>A0ABD1YQF4</accession>
<evidence type="ECO:0000256" key="1">
    <source>
        <dbReference type="SAM" id="MobiDB-lite"/>
    </source>
</evidence>
<comment type="caution">
    <text evidence="2">The sequence shown here is derived from an EMBL/GenBank/DDBJ whole genome shotgun (WGS) entry which is preliminary data.</text>
</comment>
<dbReference type="AlphaFoldDB" id="A0ABD1YQF4"/>
<dbReference type="Proteomes" id="UP001605036">
    <property type="component" value="Unassembled WGS sequence"/>
</dbReference>
<protein>
    <submittedName>
        <fullName evidence="2">Uncharacterized protein</fullName>
    </submittedName>
</protein>
<keyword evidence="3" id="KW-1185">Reference proteome</keyword>
<gene>
    <name evidence="2" type="ORF">R1flu_004482</name>
</gene>
<reference evidence="2 3" key="1">
    <citation type="submission" date="2024-09" db="EMBL/GenBank/DDBJ databases">
        <title>Chromosome-scale assembly of Riccia fluitans.</title>
        <authorList>
            <person name="Paukszto L."/>
            <person name="Sawicki J."/>
            <person name="Karawczyk K."/>
            <person name="Piernik-Szablinska J."/>
            <person name="Szczecinska M."/>
            <person name="Mazdziarz M."/>
        </authorList>
    </citation>
    <scope>NUCLEOTIDE SEQUENCE [LARGE SCALE GENOMIC DNA]</scope>
    <source>
        <strain evidence="2">Rf_01</strain>
        <tissue evidence="2">Aerial parts of the thallus</tissue>
    </source>
</reference>
<organism evidence="2 3">
    <name type="scientific">Riccia fluitans</name>
    <dbReference type="NCBI Taxonomy" id="41844"/>
    <lineage>
        <taxon>Eukaryota</taxon>
        <taxon>Viridiplantae</taxon>
        <taxon>Streptophyta</taxon>
        <taxon>Embryophyta</taxon>
        <taxon>Marchantiophyta</taxon>
        <taxon>Marchantiopsida</taxon>
        <taxon>Marchantiidae</taxon>
        <taxon>Marchantiales</taxon>
        <taxon>Ricciaceae</taxon>
        <taxon>Riccia</taxon>
    </lineage>
</organism>
<evidence type="ECO:0000313" key="2">
    <source>
        <dbReference type="EMBL" id="KAL2633003.1"/>
    </source>
</evidence>